<proteinExistence type="predicted"/>
<feature type="chain" id="PRO_5023917880" description="Pectinesterase inhibitor domain-containing protein" evidence="3">
    <location>
        <begin position="30"/>
        <end position="239"/>
    </location>
</feature>
<dbReference type="SUPFAM" id="SSF101148">
    <property type="entry name" value="Plant invertase/pectin methylesterase inhibitor"/>
    <property type="match status" value="1"/>
</dbReference>
<evidence type="ECO:0000313" key="6">
    <source>
        <dbReference type="Proteomes" id="UP000324897"/>
    </source>
</evidence>
<evidence type="ECO:0000256" key="3">
    <source>
        <dbReference type="SAM" id="SignalP"/>
    </source>
</evidence>
<evidence type="ECO:0000256" key="1">
    <source>
        <dbReference type="ARBA" id="ARBA00022729"/>
    </source>
</evidence>
<dbReference type="OrthoDB" id="770764at2759"/>
<dbReference type="InterPro" id="IPR035513">
    <property type="entry name" value="Invertase/methylesterase_inhib"/>
</dbReference>
<reference evidence="5 6" key="1">
    <citation type="journal article" date="2019" name="Sci. Rep.">
        <title>A high-quality genome of Eragrostis curvula grass provides insights into Poaceae evolution and supports new strategies to enhance forage quality.</title>
        <authorList>
            <person name="Carballo J."/>
            <person name="Santos B.A.C.M."/>
            <person name="Zappacosta D."/>
            <person name="Garbus I."/>
            <person name="Selva J.P."/>
            <person name="Gallo C.A."/>
            <person name="Diaz A."/>
            <person name="Albertini E."/>
            <person name="Caccamo M."/>
            <person name="Echenique V."/>
        </authorList>
    </citation>
    <scope>NUCLEOTIDE SEQUENCE [LARGE SCALE GENOMIC DNA]</scope>
    <source>
        <strain evidence="6">cv. Victoria</strain>
        <tissue evidence="5">Leaf</tissue>
    </source>
</reference>
<dbReference type="SMART" id="SM00856">
    <property type="entry name" value="PMEI"/>
    <property type="match status" value="1"/>
</dbReference>
<evidence type="ECO:0000313" key="5">
    <source>
        <dbReference type="EMBL" id="TVU49753.1"/>
    </source>
</evidence>
<gene>
    <name evidence="5" type="ORF">EJB05_01087</name>
</gene>
<name>A0A5J9WNQ5_9POAL</name>
<dbReference type="InterPro" id="IPR051955">
    <property type="entry name" value="PME_Inhibitor"/>
</dbReference>
<dbReference type="PANTHER" id="PTHR31080:SF281">
    <property type="entry name" value="OS12G0561500 PROTEIN"/>
    <property type="match status" value="1"/>
</dbReference>
<dbReference type="Gene3D" id="1.20.140.40">
    <property type="entry name" value="Invertase/pectin methylesterase inhibitor family protein"/>
    <property type="match status" value="1"/>
</dbReference>
<dbReference type="Proteomes" id="UP000324897">
    <property type="component" value="Chromosome 6"/>
</dbReference>
<organism evidence="5 6">
    <name type="scientific">Eragrostis curvula</name>
    <name type="common">weeping love grass</name>
    <dbReference type="NCBI Taxonomy" id="38414"/>
    <lineage>
        <taxon>Eukaryota</taxon>
        <taxon>Viridiplantae</taxon>
        <taxon>Streptophyta</taxon>
        <taxon>Embryophyta</taxon>
        <taxon>Tracheophyta</taxon>
        <taxon>Spermatophyta</taxon>
        <taxon>Magnoliopsida</taxon>
        <taxon>Liliopsida</taxon>
        <taxon>Poales</taxon>
        <taxon>Poaceae</taxon>
        <taxon>PACMAD clade</taxon>
        <taxon>Chloridoideae</taxon>
        <taxon>Eragrostideae</taxon>
        <taxon>Eragrostidinae</taxon>
        <taxon>Eragrostis</taxon>
    </lineage>
</organism>
<accession>A0A5J9WNQ5</accession>
<dbReference type="GO" id="GO:0004857">
    <property type="term" value="F:enzyme inhibitor activity"/>
    <property type="evidence" value="ECO:0007669"/>
    <property type="project" value="InterPro"/>
</dbReference>
<dbReference type="NCBIfam" id="TIGR01614">
    <property type="entry name" value="PME_inhib"/>
    <property type="match status" value="1"/>
</dbReference>
<dbReference type="Pfam" id="PF04043">
    <property type="entry name" value="PMEI"/>
    <property type="match status" value="1"/>
</dbReference>
<dbReference type="InterPro" id="IPR006501">
    <property type="entry name" value="Pectinesterase_inhib_dom"/>
</dbReference>
<sequence>MHAMRPPPQLAACLLLLLAAAAVAPPASAVCVPRNSGKPGHPSTPVPGKTPTPPLPKPKPAPPAPAPPKPAPFLPGADIVKSLCLKTDYPDLCLSSITKQPPPQLPGGKRLDAAGVLRLAMGAVRSAAGAAKTAAAALAADAKTQPLARGPLHDCVESYDDIAYSLDNAEKAMAGGDRDTTGTMLDTVRTDFGVAPTQQQQQRMIFLGMVMELRILGIRISNVRMALWYHVDVVSLLLV</sequence>
<feature type="region of interest" description="Disordered" evidence="2">
    <location>
        <begin position="34"/>
        <end position="72"/>
    </location>
</feature>
<dbReference type="PANTHER" id="PTHR31080">
    <property type="entry name" value="PECTINESTERASE INHIBITOR-LIKE"/>
    <property type="match status" value="1"/>
</dbReference>
<dbReference type="CDD" id="cd15800">
    <property type="entry name" value="PMEI-like_2"/>
    <property type="match status" value="1"/>
</dbReference>
<feature type="compositionally biased region" description="Pro residues" evidence="2">
    <location>
        <begin position="42"/>
        <end position="72"/>
    </location>
</feature>
<protein>
    <recommendedName>
        <fullName evidence="4">Pectinesterase inhibitor domain-containing protein</fullName>
    </recommendedName>
</protein>
<evidence type="ECO:0000256" key="2">
    <source>
        <dbReference type="SAM" id="MobiDB-lite"/>
    </source>
</evidence>
<dbReference type="EMBL" id="RWGY01000002">
    <property type="protein sequence ID" value="TVU49753.1"/>
    <property type="molecule type" value="Genomic_DNA"/>
</dbReference>
<feature type="signal peptide" evidence="3">
    <location>
        <begin position="1"/>
        <end position="29"/>
    </location>
</feature>
<keyword evidence="6" id="KW-1185">Reference proteome</keyword>
<comment type="caution">
    <text evidence="5">The sequence shown here is derived from an EMBL/GenBank/DDBJ whole genome shotgun (WGS) entry which is preliminary data.</text>
</comment>
<dbReference type="Gramene" id="TVU49753">
    <property type="protein sequence ID" value="TVU49753"/>
    <property type="gene ID" value="EJB05_01087"/>
</dbReference>
<feature type="domain" description="Pectinesterase inhibitor" evidence="4">
    <location>
        <begin position="75"/>
        <end position="226"/>
    </location>
</feature>
<keyword evidence="1 3" id="KW-0732">Signal</keyword>
<feature type="non-terminal residue" evidence="5">
    <location>
        <position position="1"/>
    </location>
</feature>
<dbReference type="AlphaFoldDB" id="A0A5J9WNQ5"/>
<evidence type="ECO:0000259" key="4">
    <source>
        <dbReference type="SMART" id="SM00856"/>
    </source>
</evidence>